<protein>
    <recommendedName>
        <fullName evidence="1">AMP-dependent synthetase/ligase domain-containing protein</fullName>
    </recommendedName>
</protein>
<dbReference type="RefSeq" id="WP_136727737.1">
    <property type="nucleotide sequence ID" value="NZ_SUMC01000043.1"/>
</dbReference>
<accession>A0A4U0S7D3</accession>
<evidence type="ECO:0000313" key="3">
    <source>
        <dbReference type="Proteomes" id="UP000305778"/>
    </source>
</evidence>
<feature type="domain" description="AMP-dependent synthetase/ligase" evidence="1">
    <location>
        <begin position="31"/>
        <end position="97"/>
    </location>
</feature>
<dbReference type="OrthoDB" id="9803968at2"/>
<organism evidence="2 3">
    <name type="scientific">Actinacidiphila oryziradicis</name>
    <dbReference type="NCBI Taxonomy" id="2571141"/>
    <lineage>
        <taxon>Bacteria</taxon>
        <taxon>Bacillati</taxon>
        <taxon>Actinomycetota</taxon>
        <taxon>Actinomycetes</taxon>
        <taxon>Kitasatosporales</taxon>
        <taxon>Streptomycetaceae</taxon>
        <taxon>Actinacidiphila</taxon>
    </lineage>
</organism>
<proteinExistence type="predicted"/>
<evidence type="ECO:0000259" key="1">
    <source>
        <dbReference type="Pfam" id="PF00501"/>
    </source>
</evidence>
<keyword evidence="3" id="KW-1185">Reference proteome</keyword>
<name>A0A4U0S7D3_9ACTN</name>
<gene>
    <name evidence="2" type="ORF">FCI23_33165</name>
</gene>
<sequence length="168" mass="18943">MPIEQNLLTESYRPAEGGHEKARDCTLRQLLREAAKAAPDRLALVDGVRDPAARRTWTYVQFLEAAERAARALPRRFVPGDRIAIWAPDSADWVIAAVQQAWTRMDRTLDLGAKRVESGRRTACRLRAPLSRPSRSRSDPHIWAPTSAEQLRIILRQGISLTGIVRGW</sequence>
<comment type="caution">
    <text evidence="2">The sequence shown here is derived from an EMBL/GenBank/DDBJ whole genome shotgun (WGS) entry which is preliminary data.</text>
</comment>
<dbReference type="Pfam" id="PF00501">
    <property type="entry name" value="AMP-binding"/>
    <property type="match status" value="1"/>
</dbReference>
<dbReference type="EMBL" id="SUMC01000043">
    <property type="protein sequence ID" value="TKA04962.1"/>
    <property type="molecule type" value="Genomic_DNA"/>
</dbReference>
<reference evidence="2 3" key="1">
    <citation type="submission" date="2019-04" db="EMBL/GenBank/DDBJ databases">
        <title>Streptomyces oryziradicis sp. nov., a novel actinomycete isolated from rhizosphere soil of rice (Oryza sativa L.).</title>
        <authorList>
            <person name="Li C."/>
        </authorList>
    </citation>
    <scope>NUCLEOTIDE SEQUENCE [LARGE SCALE GENOMIC DNA]</scope>
    <source>
        <strain evidence="2 3">NEAU-C40</strain>
    </source>
</reference>
<dbReference type="InterPro" id="IPR042099">
    <property type="entry name" value="ANL_N_sf"/>
</dbReference>
<dbReference type="InterPro" id="IPR000873">
    <property type="entry name" value="AMP-dep_synth/lig_dom"/>
</dbReference>
<evidence type="ECO:0000313" key="2">
    <source>
        <dbReference type="EMBL" id="TKA04962.1"/>
    </source>
</evidence>
<dbReference type="SUPFAM" id="SSF56801">
    <property type="entry name" value="Acetyl-CoA synthetase-like"/>
    <property type="match status" value="1"/>
</dbReference>
<dbReference type="AlphaFoldDB" id="A0A4U0S7D3"/>
<dbReference type="Gene3D" id="3.40.50.12780">
    <property type="entry name" value="N-terminal domain of ligase-like"/>
    <property type="match status" value="1"/>
</dbReference>
<dbReference type="Proteomes" id="UP000305778">
    <property type="component" value="Unassembled WGS sequence"/>
</dbReference>